<evidence type="ECO:0000313" key="4">
    <source>
        <dbReference type="Proteomes" id="UP000280668"/>
    </source>
</evidence>
<sequence>MGDEGRSPVTARRSQGARVTVLLTSSVLAAALLLTACSAEAPPAEAEPSPEPTGTPHVEPVAEESDEPEEDDTEEPEEPGLTIRDVDLAALEWREAVTEEYLTPVEGHEHRTLEVTDAVYADVDGDGHEDALAAIVISEQQWYEEIYYIWTWDPDEQVAVQVESPIARMARCGDTVLEIAAEEDAFVITEALRYQDGPQPDCASDGPVEITRQVRLEENWPVLTGELEGDGGICPQRLGTDDGWPVEDFDLHPGPWQSMTPLRDPAPAIFAEVDVWSHLWLYRENWMLVHVGYDTAPGEEKPGGDYTPCAWIFLEEDTRPIPHDPYLPEG</sequence>
<accession>A0A3N2BES6</accession>
<dbReference type="AlphaFoldDB" id="A0A3N2BES6"/>
<evidence type="ECO:0000256" key="1">
    <source>
        <dbReference type="SAM" id="MobiDB-lite"/>
    </source>
</evidence>
<reference evidence="3 4" key="1">
    <citation type="submission" date="2018-11" db="EMBL/GenBank/DDBJ databases">
        <title>Sequencing the genomes of 1000 actinobacteria strains.</title>
        <authorList>
            <person name="Klenk H.-P."/>
        </authorList>
    </citation>
    <scope>NUCLEOTIDE SEQUENCE [LARGE SCALE GENOMIC DNA]</scope>
    <source>
        <strain evidence="3 4">DSM 11294</strain>
    </source>
</reference>
<proteinExistence type="predicted"/>
<feature type="signal peptide" evidence="2">
    <location>
        <begin position="1"/>
        <end position="41"/>
    </location>
</feature>
<name>A0A3N2BES6_9MICO</name>
<keyword evidence="2" id="KW-0732">Signal</keyword>
<dbReference type="EMBL" id="RKHK01000001">
    <property type="protein sequence ID" value="ROR73758.1"/>
    <property type="molecule type" value="Genomic_DNA"/>
</dbReference>
<dbReference type="Proteomes" id="UP000280668">
    <property type="component" value="Unassembled WGS sequence"/>
</dbReference>
<gene>
    <name evidence="3" type="ORF">EDD31_2146</name>
</gene>
<feature type="compositionally biased region" description="Acidic residues" evidence="1">
    <location>
        <begin position="61"/>
        <end position="78"/>
    </location>
</feature>
<evidence type="ECO:0000256" key="2">
    <source>
        <dbReference type="SAM" id="SignalP"/>
    </source>
</evidence>
<comment type="caution">
    <text evidence="3">The sequence shown here is derived from an EMBL/GenBank/DDBJ whole genome shotgun (WGS) entry which is preliminary data.</text>
</comment>
<feature type="chain" id="PRO_5039456196" evidence="2">
    <location>
        <begin position="42"/>
        <end position="330"/>
    </location>
</feature>
<evidence type="ECO:0000313" key="3">
    <source>
        <dbReference type="EMBL" id="ROR73758.1"/>
    </source>
</evidence>
<organism evidence="3 4">
    <name type="scientific">Bogoriella caseilytica</name>
    <dbReference type="NCBI Taxonomy" id="56055"/>
    <lineage>
        <taxon>Bacteria</taxon>
        <taxon>Bacillati</taxon>
        <taxon>Actinomycetota</taxon>
        <taxon>Actinomycetes</taxon>
        <taxon>Micrococcales</taxon>
        <taxon>Bogoriellaceae</taxon>
        <taxon>Bogoriella</taxon>
    </lineage>
</organism>
<keyword evidence="4" id="KW-1185">Reference proteome</keyword>
<protein>
    <submittedName>
        <fullName evidence="3">Uncharacterized protein</fullName>
    </submittedName>
</protein>
<feature type="region of interest" description="Disordered" evidence="1">
    <location>
        <begin position="40"/>
        <end position="83"/>
    </location>
</feature>